<evidence type="ECO:0000313" key="3">
    <source>
        <dbReference type="Proteomes" id="UP000325081"/>
    </source>
</evidence>
<name>A0A5A7R393_STRAF</name>
<dbReference type="EMBL" id="BKCP01009960">
    <property type="protein sequence ID" value="GER51866.1"/>
    <property type="molecule type" value="Genomic_DNA"/>
</dbReference>
<dbReference type="AlphaFoldDB" id="A0A5A7R393"/>
<reference evidence="3" key="1">
    <citation type="journal article" date="2019" name="Curr. Biol.">
        <title>Genome Sequence of Striga asiatica Provides Insight into the Evolution of Plant Parasitism.</title>
        <authorList>
            <person name="Yoshida S."/>
            <person name="Kim S."/>
            <person name="Wafula E.K."/>
            <person name="Tanskanen J."/>
            <person name="Kim Y.M."/>
            <person name="Honaas L."/>
            <person name="Yang Z."/>
            <person name="Spallek T."/>
            <person name="Conn C.E."/>
            <person name="Ichihashi Y."/>
            <person name="Cheong K."/>
            <person name="Cui S."/>
            <person name="Der J.P."/>
            <person name="Gundlach H."/>
            <person name="Jiao Y."/>
            <person name="Hori C."/>
            <person name="Ishida J.K."/>
            <person name="Kasahara H."/>
            <person name="Kiba T."/>
            <person name="Kim M.S."/>
            <person name="Koo N."/>
            <person name="Laohavisit A."/>
            <person name="Lee Y.H."/>
            <person name="Lumba S."/>
            <person name="McCourt P."/>
            <person name="Mortimer J.C."/>
            <person name="Mutuku J.M."/>
            <person name="Nomura T."/>
            <person name="Sasaki-Sekimoto Y."/>
            <person name="Seto Y."/>
            <person name="Wang Y."/>
            <person name="Wakatake T."/>
            <person name="Sakakibara H."/>
            <person name="Demura T."/>
            <person name="Yamaguchi S."/>
            <person name="Yoneyama K."/>
            <person name="Manabe R.I."/>
            <person name="Nelson D.C."/>
            <person name="Schulman A.H."/>
            <person name="Timko M.P."/>
            <person name="dePamphilis C.W."/>
            <person name="Choi D."/>
            <person name="Shirasu K."/>
        </authorList>
    </citation>
    <scope>NUCLEOTIDE SEQUENCE [LARGE SCALE GENOMIC DNA]</scope>
    <source>
        <strain evidence="3">cv. UVA1</strain>
    </source>
</reference>
<comment type="caution">
    <text evidence="2">The sequence shown here is derived from an EMBL/GenBank/DDBJ whole genome shotgun (WGS) entry which is preliminary data.</text>
</comment>
<proteinExistence type="predicted"/>
<gene>
    <name evidence="2" type="ORF">STAS_29284</name>
</gene>
<keyword evidence="3" id="KW-1185">Reference proteome</keyword>
<dbReference type="Proteomes" id="UP000325081">
    <property type="component" value="Unassembled WGS sequence"/>
</dbReference>
<evidence type="ECO:0000256" key="1">
    <source>
        <dbReference type="SAM" id="MobiDB-lite"/>
    </source>
</evidence>
<accession>A0A5A7R393</accession>
<protein>
    <submittedName>
        <fullName evidence="2">tRNA-specific 2-thiouridylase MnmA</fullName>
    </submittedName>
</protein>
<evidence type="ECO:0000313" key="2">
    <source>
        <dbReference type="EMBL" id="GER51866.1"/>
    </source>
</evidence>
<feature type="region of interest" description="Disordered" evidence="1">
    <location>
        <begin position="10"/>
        <end position="29"/>
    </location>
</feature>
<sequence>MDIFFLPDRPSTSAHRRRHFAHNTQPPSGRAAVRRFITSSSSADTTPRLRPPPACRLVSVSRLDASTLSTTVRHRIATPSSTAASLLFRQPSCRLTAASLRFRQSSAACRLTAALLRFRQPSVAVLPRLRQLLPLFPSS</sequence>
<organism evidence="2 3">
    <name type="scientific">Striga asiatica</name>
    <name type="common">Asiatic witchweed</name>
    <name type="synonym">Buchnera asiatica</name>
    <dbReference type="NCBI Taxonomy" id="4170"/>
    <lineage>
        <taxon>Eukaryota</taxon>
        <taxon>Viridiplantae</taxon>
        <taxon>Streptophyta</taxon>
        <taxon>Embryophyta</taxon>
        <taxon>Tracheophyta</taxon>
        <taxon>Spermatophyta</taxon>
        <taxon>Magnoliopsida</taxon>
        <taxon>eudicotyledons</taxon>
        <taxon>Gunneridae</taxon>
        <taxon>Pentapetalae</taxon>
        <taxon>asterids</taxon>
        <taxon>lamiids</taxon>
        <taxon>Lamiales</taxon>
        <taxon>Orobanchaceae</taxon>
        <taxon>Buchnereae</taxon>
        <taxon>Striga</taxon>
    </lineage>
</organism>